<keyword evidence="11" id="KW-1185">Reference proteome</keyword>
<dbReference type="PROSITE" id="PS00086">
    <property type="entry name" value="CYTOCHROME_P450"/>
    <property type="match status" value="1"/>
</dbReference>
<evidence type="ECO:0000256" key="2">
    <source>
        <dbReference type="ARBA" id="ARBA00010617"/>
    </source>
</evidence>
<dbReference type="InterPro" id="IPR002403">
    <property type="entry name" value="Cyt_P450_E_grp-IV"/>
</dbReference>
<organism evidence="10 11">
    <name type="scientific">Lasiodiplodia hormozganensis</name>
    <dbReference type="NCBI Taxonomy" id="869390"/>
    <lineage>
        <taxon>Eukaryota</taxon>
        <taxon>Fungi</taxon>
        <taxon>Dikarya</taxon>
        <taxon>Ascomycota</taxon>
        <taxon>Pezizomycotina</taxon>
        <taxon>Dothideomycetes</taxon>
        <taxon>Dothideomycetes incertae sedis</taxon>
        <taxon>Botryosphaeriales</taxon>
        <taxon>Botryosphaeriaceae</taxon>
        <taxon>Lasiodiplodia</taxon>
    </lineage>
</organism>
<dbReference type="InterPro" id="IPR001128">
    <property type="entry name" value="Cyt_P450"/>
</dbReference>
<evidence type="ECO:0000256" key="9">
    <source>
        <dbReference type="RuleBase" id="RU000461"/>
    </source>
</evidence>
<dbReference type="AlphaFoldDB" id="A0AA40CWL9"/>
<evidence type="ECO:0000256" key="3">
    <source>
        <dbReference type="ARBA" id="ARBA00022617"/>
    </source>
</evidence>
<dbReference type="GO" id="GO:0005506">
    <property type="term" value="F:iron ion binding"/>
    <property type="evidence" value="ECO:0007669"/>
    <property type="project" value="InterPro"/>
</dbReference>
<protein>
    <submittedName>
        <fullName evidence="10">Cytochrome P450 monooxygenase trt6</fullName>
    </submittedName>
</protein>
<gene>
    <name evidence="10" type="primary">trt6_6</name>
    <name evidence="10" type="ORF">DIS24_g5363</name>
</gene>
<keyword evidence="4 8" id="KW-0479">Metal-binding</keyword>
<name>A0AA40CWL9_9PEZI</name>
<dbReference type="PANTHER" id="PTHR46206">
    <property type="entry name" value="CYTOCHROME P450"/>
    <property type="match status" value="1"/>
</dbReference>
<feature type="binding site" description="axial binding residue" evidence="8">
    <location>
        <position position="314"/>
    </location>
    <ligand>
        <name>heme</name>
        <dbReference type="ChEBI" id="CHEBI:30413"/>
    </ligand>
    <ligandPart>
        <name>Fe</name>
        <dbReference type="ChEBI" id="CHEBI:18248"/>
    </ligandPart>
</feature>
<dbReference type="GO" id="GO:0016705">
    <property type="term" value="F:oxidoreductase activity, acting on paired donors, with incorporation or reduction of molecular oxygen"/>
    <property type="evidence" value="ECO:0007669"/>
    <property type="project" value="InterPro"/>
</dbReference>
<dbReference type="PANTHER" id="PTHR46206:SF2">
    <property type="entry name" value="CYTOCHROME P450 MONOOXYGENASE AUSG-RELATED"/>
    <property type="match status" value="1"/>
</dbReference>
<accession>A0AA40CWL9</accession>
<dbReference type="InterPro" id="IPR036396">
    <property type="entry name" value="Cyt_P450_sf"/>
</dbReference>
<evidence type="ECO:0000256" key="6">
    <source>
        <dbReference type="ARBA" id="ARBA00023004"/>
    </source>
</evidence>
<comment type="caution">
    <text evidence="10">The sequence shown here is derived from an EMBL/GenBank/DDBJ whole genome shotgun (WGS) entry which is preliminary data.</text>
</comment>
<keyword evidence="3 8" id="KW-0349">Heme</keyword>
<keyword evidence="5 9" id="KW-0560">Oxidoreductase</keyword>
<dbReference type="GO" id="GO:0020037">
    <property type="term" value="F:heme binding"/>
    <property type="evidence" value="ECO:0007669"/>
    <property type="project" value="InterPro"/>
</dbReference>
<evidence type="ECO:0000256" key="5">
    <source>
        <dbReference type="ARBA" id="ARBA00023002"/>
    </source>
</evidence>
<dbReference type="Proteomes" id="UP001175001">
    <property type="component" value="Unassembled WGS sequence"/>
</dbReference>
<evidence type="ECO:0000313" key="11">
    <source>
        <dbReference type="Proteomes" id="UP001175001"/>
    </source>
</evidence>
<evidence type="ECO:0000256" key="8">
    <source>
        <dbReference type="PIRSR" id="PIRSR602403-1"/>
    </source>
</evidence>
<evidence type="ECO:0000256" key="7">
    <source>
        <dbReference type="ARBA" id="ARBA00023033"/>
    </source>
</evidence>
<dbReference type="SUPFAM" id="SSF48264">
    <property type="entry name" value="Cytochrome P450"/>
    <property type="match status" value="1"/>
</dbReference>
<evidence type="ECO:0000313" key="10">
    <source>
        <dbReference type="EMBL" id="KAK0654245.1"/>
    </source>
</evidence>
<dbReference type="PRINTS" id="PR00465">
    <property type="entry name" value="EP450IV"/>
</dbReference>
<comment type="similarity">
    <text evidence="2 9">Belongs to the cytochrome P450 family.</text>
</comment>
<dbReference type="CDD" id="cd11041">
    <property type="entry name" value="CYP503A1-like"/>
    <property type="match status" value="1"/>
</dbReference>
<keyword evidence="6 8" id="KW-0408">Iron</keyword>
<dbReference type="Pfam" id="PF00067">
    <property type="entry name" value="p450"/>
    <property type="match status" value="1"/>
</dbReference>
<sequence length="374" mass="42441">MRDLVQKRLTQSLNIITEDLADEAGLALKDRLGEPAGVVDWEEITLKPIMLYFAARISSRVFSGLELCRNEEWLALTPQYVIDAFMAARRLRNWPKSLTRVVHWFLPETRRLRAQVRRARELVSPIVEKRRRDPARAAKAFDAIAWTDEIANGRPIDNAVFQLGLALAAIHTTTEQVTHIMFELLDHPEYIDRLRDEITQTVGVGGWKKSSLYNLKLMDSVLKETLRVHVSDVATMSRIAQRPVPLSDGTVIPKGARVMVSVDRMHDPQVYPDAHKWVGDRFYNMRQQPGGETKGQFVTTSPDHLGFGHGMHSCPGRFFATNEIKVALCFLLMNYDWKYTGNGKPQDLVFGTEVVANPGGRVLVKRRHSNICAM</sequence>
<comment type="cofactor">
    <cofactor evidence="1 8">
        <name>heme</name>
        <dbReference type="ChEBI" id="CHEBI:30413"/>
    </cofactor>
</comment>
<evidence type="ECO:0000256" key="4">
    <source>
        <dbReference type="ARBA" id="ARBA00022723"/>
    </source>
</evidence>
<proteinExistence type="inferred from homology"/>
<keyword evidence="7 9" id="KW-0503">Monooxygenase</keyword>
<dbReference type="GO" id="GO:0004497">
    <property type="term" value="F:monooxygenase activity"/>
    <property type="evidence" value="ECO:0007669"/>
    <property type="project" value="UniProtKB-KW"/>
</dbReference>
<dbReference type="EMBL" id="JAUJDW010000022">
    <property type="protein sequence ID" value="KAK0654245.1"/>
    <property type="molecule type" value="Genomic_DNA"/>
</dbReference>
<reference evidence="10" key="1">
    <citation type="submission" date="2023-06" db="EMBL/GenBank/DDBJ databases">
        <title>Multi-omics analyses reveal the molecular pathogenesis toolkit of Lasiodiplodia hormozganensis, a cross-kingdom pathogen.</title>
        <authorList>
            <person name="Felix C."/>
            <person name="Meneses R."/>
            <person name="Goncalves M.F.M."/>
            <person name="Tilleman L."/>
            <person name="Duarte A.S."/>
            <person name="Jorrin-Novo J.V."/>
            <person name="Van De Peer Y."/>
            <person name="Deforce D."/>
            <person name="Van Nieuwerburgh F."/>
            <person name="Esteves A.C."/>
            <person name="Alves A."/>
        </authorList>
    </citation>
    <scope>NUCLEOTIDE SEQUENCE</scope>
    <source>
        <strain evidence="10">CBS 339.90</strain>
    </source>
</reference>
<dbReference type="InterPro" id="IPR017972">
    <property type="entry name" value="Cyt_P450_CS"/>
</dbReference>
<evidence type="ECO:0000256" key="1">
    <source>
        <dbReference type="ARBA" id="ARBA00001971"/>
    </source>
</evidence>
<dbReference type="Gene3D" id="1.10.630.10">
    <property type="entry name" value="Cytochrome P450"/>
    <property type="match status" value="1"/>
</dbReference>